<dbReference type="SUPFAM" id="SSF52166">
    <property type="entry name" value="Ribosomal protein L4"/>
    <property type="match status" value="1"/>
</dbReference>
<comment type="subunit">
    <text evidence="5">Part of the 50S ribosomal subunit.</text>
</comment>
<sequence length="206" mass="23232">MLSIDVQNLNGEKVGVIELEEEMFKVPAKTDILHSVVNMQLNNKRTACPKVKNRSEIRGSGKKLYRQKGTGNARPGDVKSPLRRGGGVTFGPQGHKRIIKVPKKVKKQALQMAISEKISENNFLVLDSFELPEIKTKLFVQTMNNLNVESALIVIDRENTNLDLSSKNYKPVKLIHSNGLNVYDILMHKHLIVLQSAIEQIKDRVR</sequence>
<evidence type="ECO:0000256" key="4">
    <source>
        <dbReference type="ARBA" id="ARBA00035244"/>
    </source>
</evidence>
<dbReference type="EMBL" id="ATBP01000006">
    <property type="protein sequence ID" value="ETR74468.1"/>
    <property type="molecule type" value="Genomic_DNA"/>
</dbReference>
<dbReference type="GO" id="GO:1990904">
    <property type="term" value="C:ribonucleoprotein complex"/>
    <property type="evidence" value="ECO:0007669"/>
    <property type="project" value="UniProtKB-KW"/>
</dbReference>
<comment type="function">
    <text evidence="5">One of the primary rRNA binding proteins, this protein initially binds near the 5'-end of the 23S rRNA. It is important during the early stages of 50S assembly. It makes multiple contacts with different domains of the 23S rRNA in the assembled 50S subunit and ribosome.</text>
</comment>
<evidence type="ECO:0000256" key="6">
    <source>
        <dbReference type="SAM" id="MobiDB-lite"/>
    </source>
</evidence>
<dbReference type="PANTHER" id="PTHR10746">
    <property type="entry name" value="50S RIBOSOMAL PROTEIN L4"/>
    <property type="match status" value="1"/>
</dbReference>
<dbReference type="GO" id="GO:0005840">
    <property type="term" value="C:ribosome"/>
    <property type="evidence" value="ECO:0007669"/>
    <property type="project" value="UniProtKB-KW"/>
</dbReference>
<evidence type="ECO:0000313" key="7">
    <source>
        <dbReference type="EMBL" id="ETR74468.1"/>
    </source>
</evidence>
<accession>A0A1V1PI72</accession>
<dbReference type="PANTHER" id="PTHR10746:SF6">
    <property type="entry name" value="LARGE RIBOSOMAL SUBUNIT PROTEIN UL4M"/>
    <property type="match status" value="1"/>
</dbReference>
<feature type="region of interest" description="Disordered" evidence="6">
    <location>
        <begin position="58"/>
        <end position="87"/>
    </location>
</feature>
<evidence type="ECO:0000256" key="5">
    <source>
        <dbReference type="HAMAP-Rule" id="MF_01328"/>
    </source>
</evidence>
<dbReference type="GO" id="GO:0019843">
    <property type="term" value="F:rRNA binding"/>
    <property type="evidence" value="ECO:0007669"/>
    <property type="project" value="UniProtKB-UniRule"/>
</dbReference>
<dbReference type="NCBIfam" id="TIGR03953">
    <property type="entry name" value="rplD_bact"/>
    <property type="match status" value="1"/>
</dbReference>
<dbReference type="InterPro" id="IPR023574">
    <property type="entry name" value="Ribosomal_uL4_dom_sf"/>
</dbReference>
<evidence type="ECO:0000256" key="2">
    <source>
        <dbReference type="ARBA" id="ARBA00022980"/>
    </source>
</evidence>
<comment type="function">
    <text evidence="5">Forms part of the polypeptide exit tunnel.</text>
</comment>
<protein>
    <recommendedName>
        <fullName evidence="4 5">Large ribosomal subunit protein uL4</fullName>
    </recommendedName>
</protein>
<keyword evidence="5" id="KW-0694">RNA-binding</keyword>
<keyword evidence="5" id="KW-0699">rRNA-binding</keyword>
<name>A0A1V1PI72_9BACT</name>
<comment type="similarity">
    <text evidence="1 5">Belongs to the universal ribosomal protein uL4 family.</text>
</comment>
<dbReference type="Pfam" id="PF00573">
    <property type="entry name" value="Ribosomal_L4"/>
    <property type="match status" value="1"/>
</dbReference>
<evidence type="ECO:0000256" key="3">
    <source>
        <dbReference type="ARBA" id="ARBA00023274"/>
    </source>
</evidence>
<dbReference type="InterPro" id="IPR013005">
    <property type="entry name" value="Ribosomal_uL4-like"/>
</dbReference>
<dbReference type="InterPro" id="IPR002136">
    <property type="entry name" value="Ribosomal_uL4"/>
</dbReference>
<comment type="caution">
    <text evidence="7">The sequence shown here is derived from an EMBL/GenBank/DDBJ whole genome shotgun (WGS) entry which is preliminary data.</text>
</comment>
<evidence type="ECO:0000256" key="1">
    <source>
        <dbReference type="ARBA" id="ARBA00010528"/>
    </source>
</evidence>
<gene>
    <name evidence="5" type="primary">rplD</name>
    <name evidence="7" type="ORF">OMM_00178</name>
</gene>
<evidence type="ECO:0000313" key="8">
    <source>
        <dbReference type="Proteomes" id="UP000189670"/>
    </source>
</evidence>
<dbReference type="Gene3D" id="3.40.1370.10">
    <property type="match status" value="1"/>
</dbReference>
<dbReference type="GO" id="GO:0003735">
    <property type="term" value="F:structural constituent of ribosome"/>
    <property type="evidence" value="ECO:0007669"/>
    <property type="project" value="InterPro"/>
</dbReference>
<dbReference type="HAMAP" id="MF_01328_B">
    <property type="entry name" value="Ribosomal_uL4_B"/>
    <property type="match status" value="1"/>
</dbReference>
<keyword evidence="3 5" id="KW-0687">Ribonucleoprotein</keyword>
<dbReference type="AlphaFoldDB" id="A0A1V1PI72"/>
<keyword evidence="2 5" id="KW-0689">Ribosomal protein</keyword>
<dbReference type="Proteomes" id="UP000189670">
    <property type="component" value="Unassembled WGS sequence"/>
</dbReference>
<organism evidence="7 8">
    <name type="scientific">Candidatus Magnetoglobus multicellularis str. Araruama</name>
    <dbReference type="NCBI Taxonomy" id="890399"/>
    <lineage>
        <taxon>Bacteria</taxon>
        <taxon>Pseudomonadati</taxon>
        <taxon>Thermodesulfobacteriota</taxon>
        <taxon>Desulfobacteria</taxon>
        <taxon>Desulfobacterales</taxon>
        <taxon>Desulfobacteraceae</taxon>
        <taxon>Candidatus Magnetoglobus</taxon>
    </lineage>
</organism>
<dbReference type="GO" id="GO:0006412">
    <property type="term" value="P:translation"/>
    <property type="evidence" value="ECO:0007669"/>
    <property type="project" value="UniProtKB-UniRule"/>
</dbReference>
<proteinExistence type="inferred from homology"/>
<reference evidence="8" key="1">
    <citation type="submission" date="2012-11" db="EMBL/GenBank/DDBJ databases">
        <authorList>
            <person name="Lucero-Rivera Y.E."/>
            <person name="Tovar-Ramirez D."/>
        </authorList>
    </citation>
    <scope>NUCLEOTIDE SEQUENCE [LARGE SCALE GENOMIC DNA]</scope>
    <source>
        <strain evidence="8">Araruama</strain>
    </source>
</reference>